<evidence type="ECO:0000313" key="2">
    <source>
        <dbReference type="EMBL" id="MDO6573004.1"/>
    </source>
</evidence>
<dbReference type="AlphaFoldDB" id="A0AAW7YLB5"/>
<name>A0AAW7YLB5_9STAP</name>
<reference evidence="2" key="1">
    <citation type="submission" date="2023-07" db="EMBL/GenBank/DDBJ databases">
        <title>Genome content predicts the carbon catabolic preferences of heterotrophic bacteria.</title>
        <authorList>
            <person name="Gralka M."/>
        </authorList>
    </citation>
    <scope>NUCLEOTIDE SEQUENCE</scope>
    <source>
        <strain evidence="2">E2R20</strain>
    </source>
</reference>
<evidence type="ECO:0000313" key="3">
    <source>
        <dbReference type="Proteomes" id="UP001170310"/>
    </source>
</evidence>
<gene>
    <name evidence="2" type="ORF">Q4528_02430</name>
</gene>
<accession>A0AAW7YLB5</accession>
<dbReference type="Pfam" id="PF24240">
    <property type="entry name" value="DUF7448"/>
    <property type="match status" value="1"/>
</dbReference>
<organism evidence="2 3">
    <name type="scientific">Staphylococcus pasteuri_A</name>
    <dbReference type="NCBI Taxonomy" id="3062664"/>
    <lineage>
        <taxon>Bacteria</taxon>
        <taxon>Bacillati</taxon>
        <taxon>Bacillota</taxon>
        <taxon>Bacilli</taxon>
        <taxon>Bacillales</taxon>
        <taxon>Staphylococcaceae</taxon>
        <taxon>Staphylococcus</taxon>
    </lineage>
</organism>
<protein>
    <recommendedName>
        <fullName evidence="1">DUF7448 domain-containing protein</fullName>
    </recommendedName>
</protein>
<sequence length="133" mass="15172">MYGINYKNFEEIKEQILYKKVTAWTDETLTLDDGTVIEIVESEQDCCAQAGGTWTNVKLDAVITNVKIEDEITRPQFEDYPYEESESLATVVLYHNQNPIAQGECYADAGNGDFYYSVCSLKIKDVHYPVVEH</sequence>
<dbReference type="InterPro" id="IPR055871">
    <property type="entry name" value="DUF7448"/>
</dbReference>
<comment type="caution">
    <text evidence="2">The sequence shown here is derived from an EMBL/GenBank/DDBJ whole genome shotgun (WGS) entry which is preliminary data.</text>
</comment>
<feature type="domain" description="DUF7448" evidence="1">
    <location>
        <begin position="14"/>
        <end position="121"/>
    </location>
</feature>
<evidence type="ECO:0000259" key="1">
    <source>
        <dbReference type="Pfam" id="PF24240"/>
    </source>
</evidence>
<dbReference type="Proteomes" id="UP001170310">
    <property type="component" value="Unassembled WGS sequence"/>
</dbReference>
<dbReference type="EMBL" id="JAUOQO010000002">
    <property type="protein sequence ID" value="MDO6573004.1"/>
    <property type="molecule type" value="Genomic_DNA"/>
</dbReference>
<proteinExistence type="predicted"/>
<keyword evidence="3" id="KW-1185">Reference proteome</keyword>
<dbReference type="RefSeq" id="WP_072291777.1">
    <property type="nucleotide sequence ID" value="NZ_JAUOQO010000002.1"/>
</dbReference>